<accession>A0ABT9Z1C6</accession>
<evidence type="ECO:0008006" key="4">
    <source>
        <dbReference type="Google" id="ProtNLM"/>
    </source>
</evidence>
<evidence type="ECO:0000313" key="3">
    <source>
        <dbReference type="Proteomes" id="UP001232245"/>
    </source>
</evidence>
<dbReference type="Pfam" id="PF14154">
    <property type="entry name" value="DUF4306"/>
    <property type="match status" value="1"/>
</dbReference>
<organism evidence="2 3">
    <name type="scientific">Metabacillus niabensis</name>
    <dbReference type="NCBI Taxonomy" id="324854"/>
    <lineage>
        <taxon>Bacteria</taxon>
        <taxon>Bacillati</taxon>
        <taxon>Bacillota</taxon>
        <taxon>Bacilli</taxon>
        <taxon>Bacillales</taxon>
        <taxon>Bacillaceae</taxon>
        <taxon>Metabacillus</taxon>
    </lineage>
</organism>
<protein>
    <recommendedName>
        <fullName evidence="4">DUF4306 domain-containing protein</fullName>
    </recommendedName>
</protein>
<evidence type="ECO:0000313" key="2">
    <source>
        <dbReference type="EMBL" id="MDQ0226058.1"/>
    </source>
</evidence>
<dbReference type="Proteomes" id="UP001232245">
    <property type="component" value="Unassembled WGS sequence"/>
</dbReference>
<keyword evidence="3" id="KW-1185">Reference proteome</keyword>
<gene>
    <name evidence="2" type="ORF">J2S02_002403</name>
</gene>
<dbReference type="RefSeq" id="WP_095300159.1">
    <property type="nucleotide sequence ID" value="NZ_CADEPK010000118.1"/>
</dbReference>
<dbReference type="EMBL" id="JAUSTZ010000004">
    <property type="protein sequence ID" value="MDQ0226058.1"/>
    <property type="molecule type" value="Genomic_DNA"/>
</dbReference>
<keyword evidence="1" id="KW-0472">Membrane</keyword>
<comment type="caution">
    <text evidence="2">The sequence shown here is derived from an EMBL/GenBank/DDBJ whole genome shotgun (WGS) entry which is preliminary data.</text>
</comment>
<reference evidence="2 3" key="1">
    <citation type="submission" date="2023-07" db="EMBL/GenBank/DDBJ databases">
        <title>Genomic Encyclopedia of Type Strains, Phase IV (KMG-IV): sequencing the most valuable type-strain genomes for metagenomic binning, comparative biology and taxonomic classification.</title>
        <authorList>
            <person name="Goeker M."/>
        </authorList>
    </citation>
    <scope>NUCLEOTIDE SEQUENCE [LARGE SCALE GENOMIC DNA]</scope>
    <source>
        <strain evidence="2 3">DSM 17723</strain>
    </source>
</reference>
<feature type="transmembrane region" description="Helical" evidence="1">
    <location>
        <begin position="66"/>
        <end position="87"/>
    </location>
</feature>
<name>A0ABT9Z1C6_9BACI</name>
<keyword evidence="1" id="KW-0812">Transmembrane</keyword>
<dbReference type="InterPro" id="IPR025440">
    <property type="entry name" value="DUF4306"/>
</dbReference>
<proteinExistence type="predicted"/>
<keyword evidence="1" id="KW-1133">Transmembrane helix</keyword>
<evidence type="ECO:0000256" key="1">
    <source>
        <dbReference type="SAM" id="Phobius"/>
    </source>
</evidence>
<sequence>MKRLVIFILLLPIFVYSFFATSWVGSYMMIDEDWQEHRVFTSELSTDPQEILEIDKYIFAFKHEPIVSVICILTFFMLLGILTSLLMKKLRISKTL</sequence>